<sequence>MQANQCSTALFIELDVLSAVISAATKSSVPVYRIQNIIMQLRKCVDHPYLFDGVEPEPFELGQHLIDASGKLVLLDALLSHLFDPWHAKPKENGTNCPSVQSPVHKVLIFSQMTRMLDIIQDYLTLKGGQGLNLTAADTVILVDSDFNPQNDLQATARAHRIGQTK</sequence>
<reference evidence="7" key="1">
    <citation type="submission" date="2016-06" db="UniProtKB">
        <authorList>
            <consortium name="WormBaseParasite"/>
        </authorList>
    </citation>
    <scope>IDENTIFICATION</scope>
</reference>
<dbReference type="WBParaSite" id="ECPE_0001445401-mRNA-1">
    <property type="protein sequence ID" value="ECPE_0001445401-mRNA-1"/>
    <property type="gene ID" value="ECPE_0001445401"/>
</dbReference>
<dbReference type="Proteomes" id="UP000272942">
    <property type="component" value="Unassembled WGS sequence"/>
</dbReference>
<dbReference type="Pfam" id="PF00271">
    <property type="entry name" value="Helicase_C"/>
    <property type="match status" value="1"/>
</dbReference>
<evidence type="ECO:0000313" key="5">
    <source>
        <dbReference type="EMBL" id="VDP91686.1"/>
    </source>
</evidence>
<dbReference type="SUPFAM" id="SSF52540">
    <property type="entry name" value="P-loop containing nucleoside triphosphate hydrolases"/>
    <property type="match status" value="1"/>
</dbReference>
<dbReference type="Gene3D" id="3.40.50.300">
    <property type="entry name" value="P-loop containing nucleotide triphosphate hydrolases"/>
    <property type="match status" value="2"/>
</dbReference>
<evidence type="ECO:0000313" key="6">
    <source>
        <dbReference type="Proteomes" id="UP000272942"/>
    </source>
</evidence>
<evidence type="ECO:0000256" key="3">
    <source>
        <dbReference type="ARBA" id="ARBA00022840"/>
    </source>
</evidence>
<dbReference type="AlphaFoldDB" id="A0A183B5C9"/>
<keyword evidence="3" id="KW-0067">ATP-binding</keyword>
<accession>A0A183B5C9</accession>
<dbReference type="GO" id="GO:0003678">
    <property type="term" value="F:DNA helicase activity"/>
    <property type="evidence" value="ECO:0007669"/>
    <property type="project" value="InterPro"/>
</dbReference>
<gene>
    <name evidence="5" type="ORF">ECPE_LOCUS14414</name>
</gene>
<proteinExistence type="predicted"/>
<name>A0A183B5C9_9TREM</name>
<dbReference type="GO" id="GO:0006338">
    <property type="term" value="P:chromatin remodeling"/>
    <property type="evidence" value="ECO:0007669"/>
    <property type="project" value="InterPro"/>
</dbReference>
<dbReference type="GO" id="GO:0016787">
    <property type="term" value="F:hydrolase activity"/>
    <property type="evidence" value="ECO:0007669"/>
    <property type="project" value="UniProtKB-KW"/>
</dbReference>
<dbReference type="GO" id="GO:0006281">
    <property type="term" value="P:DNA repair"/>
    <property type="evidence" value="ECO:0007669"/>
    <property type="project" value="InterPro"/>
</dbReference>
<keyword evidence="6" id="KW-1185">Reference proteome</keyword>
<evidence type="ECO:0000256" key="2">
    <source>
        <dbReference type="ARBA" id="ARBA00022801"/>
    </source>
</evidence>
<evidence type="ECO:0000313" key="7">
    <source>
        <dbReference type="WBParaSite" id="ECPE_0001445401-mRNA-1"/>
    </source>
</evidence>
<evidence type="ECO:0000256" key="1">
    <source>
        <dbReference type="ARBA" id="ARBA00022741"/>
    </source>
</evidence>
<dbReference type="InterPro" id="IPR031053">
    <property type="entry name" value="ALC1"/>
</dbReference>
<keyword evidence="2" id="KW-0378">Hydrolase</keyword>
<dbReference type="InterPro" id="IPR049730">
    <property type="entry name" value="SNF2/RAD54-like_C"/>
</dbReference>
<dbReference type="CDD" id="cd18793">
    <property type="entry name" value="SF2_C_SNF"/>
    <property type="match status" value="1"/>
</dbReference>
<dbReference type="OrthoDB" id="448448at2759"/>
<reference evidence="5 6" key="2">
    <citation type="submission" date="2018-11" db="EMBL/GenBank/DDBJ databases">
        <authorList>
            <consortium name="Pathogen Informatics"/>
        </authorList>
    </citation>
    <scope>NUCLEOTIDE SEQUENCE [LARGE SCALE GENOMIC DNA]</scope>
    <source>
        <strain evidence="5 6">Egypt</strain>
    </source>
</reference>
<protein>
    <submittedName>
        <fullName evidence="7">Helicase C-terminal domain-containing protein</fullName>
    </submittedName>
</protein>
<dbReference type="InterPro" id="IPR001650">
    <property type="entry name" value="Helicase_C-like"/>
</dbReference>
<evidence type="ECO:0000259" key="4">
    <source>
        <dbReference type="Pfam" id="PF00271"/>
    </source>
</evidence>
<organism evidence="7">
    <name type="scientific">Echinostoma caproni</name>
    <dbReference type="NCBI Taxonomy" id="27848"/>
    <lineage>
        <taxon>Eukaryota</taxon>
        <taxon>Metazoa</taxon>
        <taxon>Spiralia</taxon>
        <taxon>Lophotrochozoa</taxon>
        <taxon>Platyhelminthes</taxon>
        <taxon>Trematoda</taxon>
        <taxon>Digenea</taxon>
        <taxon>Plagiorchiida</taxon>
        <taxon>Echinostomata</taxon>
        <taxon>Echinostomatoidea</taxon>
        <taxon>Echinostomatidae</taxon>
        <taxon>Echinostoma</taxon>
    </lineage>
</organism>
<dbReference type="InterPro" id="IPR027417">
    <property type="entry name" value="P-loop_NTPase"/>
</dbReference>
<keyword evidence="1" id="KW-0547">Nucleotide-binding</keyword>
<dbReference type="PANTHER" id="PTHR47157">
    <property type="entry name" value="CHROMODOMAIN-HELICASE-DNA-BINDING PROTEIN 1-LIKE"/>
    <property type="match status" value="1"/>
</dbReference>
<dbReference type="GO" id="GO:0005524">
    <property type="term" value="F:ATP binding"/>
    <property type="evidence" value="ECO:0007669"/>
    <property type="project" value="UniProtKB-KW"/>
</dbReference>
<feature type="domain" description="Helicase C-terminal" evidence="4">
    <location>
        <begin position="128"/>
        <end position="163"/>
    </location>
</feature>
<dbReference type="PANTHER" id="PTHR47157:SF1">
    <property type="entry name" value="CHROMODOMAIN-HELICASE-DNA-BINDING PROTEIN 1-LIKE"/>
    <property type="match status" value="1"/>
</dbReference>
<dbReference type="EMBL" id="UZAN01057525">
    <property type="protein sequence ID" value="VDP91686.1"/>
    <property type="molecule type" value="Genomic_DNA"/>
</dbReference>